<keyword evidence="8" id="KW-0282">Flagellum</keyword>
<comment type="subcellular location">
    <subcellularLocation>
        <location evidence="1 4">Bacterial flagellum basal body</location>
    </subcellularLocation>
</comment>
<dbReference type="InterPro" id="IPR012836">
    <property type="entry name" value="FlgF"/>
</dbReference>
<protein>
    <submittedName>
        <fullName evidence="8">Flagellar basal-body rod protein FlgF</fullName>
    </submittedName>
</protein>
<keyword evidence="8" id="KW-0969">Cilium</keyword>
<dbReference type="SUPFAM" id="SSF117143">
    <property type="entry name" value="Flagellar hook protein flgE"/>
    <property type="match status" value="1"/>
</dbReference>
<evidence type="ECO:0000259" key="6">
    <source>
        <dbReference type="Pfam" id="PF06429"/>
    </source>
</evidence>
<dbReference type="PANTHER" id="PTHR30435:SF19">
    <property type="entry name" value="FLAGELLAR BASAL-BODY ROD PROTEIN FLGG"/>
    <property type="match status" value="1"/>
</dbReference>
<dbReference type="Pfam" id="PF22692">
    <property type="entry name" value="LlgE_F_G_D1"/>
    <property type="match status" value="1"/>
</dbReference>
<keyword evidence="8" id="KW-0966">Cell projection</keyword>
<organism evidence="8 9">
    <name type="scientific">Calditerrivibrio nitroreducens</name>
    <dbReference type="NCBI Taxonomy" id="477976"/>
    <lineage>
        <taxon>Bacteria</taxon>
        <taxon>Pseudomonadati</taxon>
        <taxon>Deferribacterota</taxon>
        <taxon>Deferribacteres</taxon>
        <taxon>Deferribacterales</taxon>
        <taxon>Calditerrivibrionaceae</taxon>
    </lineage>
</organism>
<dbReference type="InterPro" id="IPR010930">
    <property type="entry name" value="Flg_bb/hook_C_dom"/>
</dbReference>
<feature type="domain" description="Flagellar basal-body/hook protein C-terminal" evidence="6">
    <location>
        <begin position="201"/>
        <end position="245"/>
    </location>
</feature>
<sequence length="251" mass="28068">MLNGLYVAASGMMMQERVVSNIANNLANVNTNGYKKDGFTFQNYIAKPKEFPEDIIRNSLYNQTINRTVKLDRNYLDLSEGAIHQTGNKFDLAIGGENGFFVVDTPWGIRFTRDGAFSINSNNELVNSNGYRVLSRNNQPIVINGDDVVFLPTGEVMVNGVQVDQINIATFEDNTRLQKVGRNLFAAVDILPVEMENPNIMQGYIEGSNVNAVQEMVKMIEANRGFETYQKVIQTIDQLNEKASNELGRIA</sequence>
<evidence type="ECO:0000313" key="9">
    <source>
        <dbReference type="Proteomes" id="UP000242881"/>
    </source>
</evidence>
<dbReference type="NCBIfam" id="TIGR03506">
    <property type="entry name" value="FlgEFG_subfam"/>
    <property type="match status" value="1"/>
</dbReference>
<dbReference type="EMBL" id="PNIN01000048">
    <property type="protein sequence ID" value="PMP70836.1"/>
    <property type="molecule type" value="Genomic_DNA"/>
</dbReference>
<evidence type="ECO:0000259" key="5">
    <source>
        <dbReference type="Pfam" id="PF00460"/>
    </source>
</evidence>
<dbReference type="Pfam" id="PF06429">
    <property type="entry name" value="Flg_bbr_C"/>
    <property type="match status" value="1"/>
</dbReference>
<feature type="domain" description="Flagellar basal body rod protein N-terminal" evidence="5">
    <location>
        <begin position="5"/>
        <end position="35"/>
    </location>
</feature>
<dbReference type="NCBIfam" id="TIGR02490">
    <property type="entry name" value="flgF"/>
    <property type="match status" value="1"/>
</dbReference>
<comment type="caution">
    <text evidence="8">The sequence shown here is derived from an EMBL/GenBank/DDBJ whole genome shotgun (WGS) entry which is preliminary data.</text>
</comment>
<evidence type="ECO:0000256" key="3">
    <source>
        <dbReference type="ARBA" id="ARBA00023143"/>
    </source>
</evidence>
<evidence type="ECO:0000256" key="4">
    <source>
        <dbReference type="RuleBase" id="RU362116"/>
    </source>
</evidence>
<evidence type="ECO:0000256" key="1">
    <source>
        <dbReference type="ARBA" id="ARBA00004117"/>
    </source>
</evidence>
<feature type="domain" description="Flagellar hook protein FlgE/F/G-like D1" evidence="7">
    <location>
        <begin position="94"/>
        <end position="145"/>
    </location>
</feature>
<evidence type="ECO:0000313" key="8">
    <source>
        <dbReference type="EMBL" id="PMP70836.1"/>
    </source>
</evidence>
<reference evidence="8 9" key="1">
    <citation type="submission" date="2018-01" db="EMBL/GenBank/DDBJ databases">
        <title>Metagenomic assembled genomes from two thermal pools in the Uzon Caldera, Kamchatka, Russia.</title>
        <authorList>
            <person name="Wilkins L."/>
            <person name="Ettinger C."/>
        </authorList>
    </citation>
    <scope>NUCLEOTIDE SEQUENCE [LARGE SCALE GENOMIC DNA]</scope>
    <source>
        <strain evidence="8">ZAV-05</strain>
    </source>
</reference>
<name>A0A2J6WKD2_9BACT</name>
<evidence type="ECO:0000259" key="7">
    <source>
        <dbReference type="Pfam" id="PF22692"/>
    </source>
</evidence>
<dbReference type="InterPro" id="IPR037925">
    <property type="entry name" value="FlgE/F/G-like"/>
</dbReference>
<dbReference type="AlphaFoldDB" id="A0A2J6WKD2"/>
<dbReference type="InterPro" id="IPR020013">
    <property type="entry name" value="Flagellar_FlgE/F/G"/>
</dbReference>
<dbReference type="InterPro" id="IPR001444">
    <property type="entry name" value="Flag_bb_rod_N"/>
</dbReference>
<dbReference type="GO" id="GO:0030694">
    <property type="term" value="C:bacterial-type flagellum basal body, rod"/>
    <property type="evidence" value="ECO:0007669"/>
    <property type="project" value="InterPro"/>
</dbReference>
<dbReference type="PANTHER" id="PTHR30435">
    <property type="entry name" value="FLAGELLAR PROTEIN"/>
    <property type="match status" value="1"/>
</dbReference>
<dbReference type="RefSeq" id="WP_424604787.1">
    <property type="nucleotide sequence ID" value="NZ_JBNAVA010000001.1"/>
</dbReference>
<dbReference type="Pfam" id="PF00460">
    <property type="entry name" value="Flg_bb_rod"/>
    <property type="match status" value="1"/>
</dbReference>
<evidence type="ECO:0000256" key="2">
    <source>
        <dbReference type="ARBA" id="ARBA00009677"/>
    </source>
</evidence>
<comment type="similarity">
    <text evidence="2 4">Belongs to the flagella basal body rod proteins family.</text>
</comment>
<gene>
    <name evidence="8" type="primary">flgF</name>
    <name evidence="8" type="ORF">C0187_04775</name>
</gene>
<dbReference type="GO" id="GO:0071978">
    <property type="term" value="P:bacterial-type flagellum-dependent swarming motility"/>
    <property type="evidence" value="ECO:0007669"/>
    <property type="project" value="TreeGrafter"/>
</dbReference>
<accession>A0A2J6WKD2</accession>
<dbReference type="InterPro" id="IPR053967">
    <property type="entry name" value="LlgE_F_G-like_D1"/>
</dbReference>
<keyword evidence="3 4" id="KW-0975">Bacterial flagellum</keyword>
<proteinExistence type="inferred from homology"/>
<dbReference type="Proteomes" id="UP000242881">
    <property type="component" value="Unassembled WGS sequence"/>
</dbReference>